<reference evidence="9" key="1">
    <citation type="submission" date="2022-08" db="UniProtKB">
        <authorList>
            <consortium name="EnsemblMetazoa"/>
        </authorList>
    </citation>
    <scope>IDENTIFICATION</scope>
    <source>
        <strain evidence="9">Israel</strain>
    </source>
</reference>
<dbReference type="VEuPathDB" id="VectorBase:PPAI011132"/>
<dbReference type="PANTHER" id="PTHR12172">
    <property type="entry name" value="CELL CYCLE CHECKPOINT PROTEIN RAD17"/>
    <property type="match status" value="1"/>
</dbReference>
<evidence type="ECO:0000256" key="3">
    <source>
        <dbReference type="ARBA" id="ARBA00022741"/>
    </source>
</evidence>
<protein>
    <recommendedName>
        <fullName evidence="8">AAA+ ATPase domain-containing protein</fullName>
    </recommendedName>
</protein>
<organism evidence="9 10">
    <name type="scientific">Phlebotomus papatasi</name>
    <name type="common">Sandfly</name>
    <dbReference type="NCBI Taxonomy" id="29031"/>
    <lineage>
        <taxon>Eukaryota</taxon>
        <taxon>Metazoa</taxon>
        <taxon>Ecdysozoa</taxon>
        <taxon>Arthropoda</taxon>
        <taxon>Hexapoda</taxon>
        <taxon>Insecta</taxon>
        <taxon>Pterygota</taxon>
        <taxon>Neoptera</taxon>
        <taxon>Endopterygota</taxon>
        <taxon>Diptera</taxon>
        <taxon>Nematocera</taxon>
        <taxon>Psychodoidea</taxon>
        <taxon>Psychodidae</taxon>
        <taxon>Phlebotomus</taxon>
        <taxon>Phlebotomus</taxon>
    </lineage>
</organism>
<dbReference type="GO" id="GO:0003682">
    <property type="term" value="F:chromatin binding"/>
    <property type="evidence" value="ECO:0007669"/>
    <property type="project" value="TreeGrafter"/>
</dbReference>
<dbReference type="SUPFAM" id="SSF52540">
    <property type="entry name" value="P-loop containing nucleoside triphosphate hydrolases"/>
    <property type="match status" value="1"/>
</dbReference>
<dbReference type="GO" id="GO:0000077">
    <property type="term" value="P:DNA damage checkpoint signaling"/>
    <property type="evidence" value="ECO:0007669"/>
    <property type="project" value="TreeGrafter"/>
</dbReference>
<dbReference type="AlphaFoldDB" id="A0A1B0DRE9"/>
<dbReference type="GO" id="GO:0005634">
    <property type="term" value="C:nucleus"/>
    <property type="evidence" value="ECO:0007669"/>
    <property type="project" value="UniProtKB-SubCell"/>
</dbReference>
<keyword evidence="7" id="KW-0131">Cell cycle</keyword>
<keyword evidence="5" id="KW-0067">ATP-binding</keyword>
<comment type="subcellular location">
    <subcellularLocation>
        <location evidence="1">Nucleus</location>
    </subcellularLocation>
</comment>
<sequence>RITSALRNLQTGREFKVPKKVSRKRSSRDVTEVPPQKKSLSDDWLQTFAPKKAEDLAVHANKIQEVAKWLEISEENFSKKPNPILLLTGPAGCGKTATVVALAAEKDYNLVEWVTPIDTFRQYRDADEEGIEVEESKSEKFREFLFQASRFKSLFRKSNKRLLVVEDFPNFLLRDPQAFSSILDTWQISGRCPLIFIVTETKSKQLNISFNLFPDSLRSEYKISHISFNPISLTLMKKALQRITSALKEEPYSQVYKQPVQEVVDSVISSAMGDIRNAILNLQFVSQKDAILTIDIERVEGQKKGKGKTSAKLKTVGRDETITLMHALGRVFNPK</sequence>
<evidence type="ECO:0000256" key="5">
    <source>
        <dbReference type="ARBA" id="ARBA00022840"/>
    </source>
</evidence>
<comment type="similarity">
    <text evidence="2">Belongs to the rad17/RAD24 family.</text>
</comment>
<dbReference type="EnsemblMetazoa" id="PPAI011132-RA">
    <property type="protein sequence ID" value="PPAI011132-PA"/>
    <property type="gene ID" value="PPAI011132"/>
</dbReference>
<name>A0A1B0DRE9_PHLPP</name>
<feature type="domain" description="AAA+ ATPase" evidence="8">
    <location>
        <begin position="81"/>
        <end position="233"/>
    </location>
</feature>
<evidence type="ECO:0000256" key="1">
    <source>
        <dbReference type="ARBA" id="ARBA00004123"/>
    </source>
</evidence>
<evidence type="ECO:0000256" key="2">
    <source>
        <dbReference type="ARBA" id="ARBA00006168"/>
    </source>
</evidence>
<dbReference type="Pfam" id="PF03215">
    <property type="entry name" value="Rad17"/>
    <property type="match status" value="1"/>
</dbReference>
<evidence type="ECO:0000313" key="10">
    <source>
        <dbReference type="Proteomes" id="UP000092462"/>
    </source>
</evidence>
<dbReference type="InterPro" id="IPR027417">
    <property type="entry name" value="P-loop_NTPase"/>
</dbReference>
<dbReference type="VEuPathDB" id="VectorBase:PPAPM1_010662"/>
<dbReference type="InterPro" id="IPR004582">
    <property type="entry name" value="Checkpoint_prot_Rad17_Rad24"/>
</dbReference>
<keyword evidence="10" id="KW-1185">Reference proteome</keyword>
<proteinExistence type="inferred from homology"/>
<dbReference type="Proteomes" id="UP000092462">
    <property type="component" value="Unassembled WGS sequence"/>
</dbReference>
<dbReference type="GO" id="GO:0033314">
    <property type="term" value="P:mitotic DNA replication checkpoint signaling"/>
    <property type="evidence" value="ECO:0007669"/>
    <property type="project" value="TreeGrafter"/>
</dbReference>
<accession>A0A1B0DRE9</accession>
<dbReference type="InterPro" id="IPR003593">
    <property type="entry name" value="AAA+_ATPase"/>
</dbReference>
<dbReference type="EMBL" id="AJVK01009094">
    <property type="status" value="NOT_ANNOTATED_CDS"/>
    <property type="molecule type" value="Genomic_DNA"/>
</dbReference>
<evidence type="ECO:0000259" key="8">
    <source>
        <dbReference type="SMART" id="SM00382"/>
    </source>
</evidence>
<keyword evidence="6" id="KW-0539">Nucleus</keyword>
<evidence type="ECO:0000313" key="9">
    <source>
        <dbReference type="EnsemblMetazoa" id="PPAI011132-PA"/>
    </source>
</evidence>
<evidence type="ECO:0000256" key="7">
    <source>
        <dbReference type="ARBA" id="ARBA00023306"/>
    </source>
</evidence>
<dbReference type="GO" id="GO:0006281">
    <property type="term" value="P:DNA repair"/>
    <property type="evidence" value="ECO:0007669"/>
    <property type="project" value="InterPro"/>
</dbReference>
<dbReference type="GO" id="GO:0005524">
    <property type="term" value="F:ATP binding"/>
    <property type="evidence" value="ECO:0007669"/>
    <property type="project" value="UniProtKB-KW"/>
</dbReference>
<dbReference type="EMBL" id="AJVK01009093">
    <property type="status" value="NOT_ANNOTATED_CDS"/>
    <property type="molecule type" value="Genomic_DNA"/>
</dbReference>
<dbReference type="Gene3D" id="3.40.50.300">
    <property type="entry name" value="P-loop containing nucleotide triphosphate hydrolases"/>
    <property type="match status" value="1"/>
</dbReference>
<dbReference type="PANTHER" id="PTHR12172:SF0">
    <property type="entry name" value="CELL CYCLE CHECKPOINT PROTEIN RAD17"/>
    <property type="match status" value="1"/>
</dbReference>
<keyword evidence="4" id="KW-0227">DNA damage</keyword>
<keyword evidence="3" id="KW-0547">Nucleotide-binding</keyword>
<evidence type="ECO:0000256" key="6">
    <source>
        <dbReference type="ARBA" id="ARBA00023242"/>
    </source>
</evidence>
<dbReference type="SMART" id="SM00382">
    <property type="entry name" value="AAA"/>
    <property type="match status" value="1"/>
</dbReference>
<evidence type="ECO:0000256" key="4">
    <source>
        <dbReference type="ARBA" id="ARBA00022763"/>
    </source>
</evidence>
<dbReference type="GO" id="GO:0003689">
    <property type="term" value="F:DNA clamp loader activity"/>
    <property type="evidence" value="ECO:0007669"/>
    <property type="project" value="TreeGrafter"/>
</dbReference>